<reference evidence="9" key="2">
    <citation type="submission" date="2018-03" db="EMBL/GenBank/DDBJ databases">
        <title>The Triticum urartu genome reveals the dynamic nature of wheat genome evolution.</title>
        <authorList>
            <person name="Ling H."/>
            <person name="Ma B."/>
            <person name="Shi X."/>
            <person name="Liu H."/>
            <person name="Dong L."/>
            <person name="Sun H."/>
            <person name="Cao Y."/>
            <person name="Gao Q."/>
            <person name="Zheng S."/>
            <person name="Li Y."/>
            <person name="Yu Y."/>
            <person name="Du H."/>
            <person name="Qi M."/>
            <person name="Li Y."/>
            <person name="Yu H."/>
            <person name="Cui Y."/>
            <person name="Wang N."/>
            <person name="Chen C."/>
            <person name="Wu H."/>
            <person name="Zhao Y."/>
            <person name="Zhang J."/>
            <person name="Li Y."/>
            <person name="Zhou W."/>
            <person name="Zhang B."/>
            <person name="Hu W."/>
            <person name="Eijk M."/>
            <person name="Tang J."/>
            <person name="Witsenboer H."/>
            <person name="Zhao S."/>
            <person name="Li Z."/>
            <person name="Zhang A."/>
            <person name="Wang D."/>
            <person name="Liang C."/>
        </authorList>
    </citation>
    <scope>NUCLEOTIDE SEQUENCE [LARGE SCALE GENOMIC DNA]</scope>
    <source>
        <strain evidence="9">cv. G1812</strain>
    </source>
</reference>
<organism evidence="9 10">
    <name type="scientific">Triticum urartu</name>
    <name type="common">Red wild einkorn</name>
    <name type="synonym">Crithodium urartu</name>
    <dbReference type="NCBI Taxonomy" id="4572"/>
    <lineage>
        <taxon>Eukaryota</taxon>
        <taxon>Viridiplantae</taxon>
        <taxon>Streptophyta</taxon>
        <taxon>Embryophyta</taxon>
        <taxon>Tracheophyta</taxon>
        <taxon>Spermatophyta</taxon>
        <taxon>Magnoliopsida</taxon>
        <taxon>Liliopsida</taxon>
        <taxon>Poales</taxon>
        <taxon>Poaceae</taxon>
        <taxon>BOP clade</taxon>
        <taxon>Pooideae</taxon>
        <taxon>Triticodae</taxon>
        <taxon>Triticeae</taxon>
        <taxon>Triticinae</taxon>
        <taxon>Triticum</taxon>
    </lineage>
</organism>
<dbReference type="GO" id="GO:0005886">
    <property type="term" value="C:plasma membrane"/>
    <property type="evidence" value="ECO:0007669"/>
    <property type="project" value="TreeGrafter"/>
</dbReference>
<accession>A0A8R7U1J2</accession>
<evidence type="ECO:0000256" key="6">
    <source>
        <dbReference type="ARBA" id="ARBA00023136"/>
    </source>
</evidence>
<feature type="domain" description="PGG" evidence="8">
    <location>
        <begin position="265"/>
        <end position="306"/>
    </location>
</feature>
<dbReference type="InterPro" id="IPR026961">
    <property type="entry name" value="PGG_dom"/>
</dbReference>
<dbReference type="Pfam" id="PF12796">
    <property type="entry name" value="Ank_2"/>
    <property type="match status" value="2"/>
</dbReference>
<evidence type="ECO:0000256" key="2">
    <source>
        <dbReference type="ARBA" id="ARBA00022692"/>
    </source>
</evidence>
<proteinExistence type="predicted"/>
<reference evidence="10" key="1">
    <citation type="journal article" date="2013" name="Nature">
        <title>Draft genome of the wheat A-genome progenitor Triticum urartu.</title>
        <authorList>
            <person name="Ling H.Q."/>
            <person name="Zhao S."/>
            <person name="Liu D."/>
            <person name="Wang J."/>
            <person name="Sun H."/>
            <person name="Zhang C."/>
            <person name="Fan H."/>
            <person name="Li D."/>
            <person name="Dong L."/>
            <person name="Tao Y."/>
            <person name="Gao C."/>
            <person name="Wu H."/>
            <person name="Li Y."/>
            <person name="Cui Y."/>
            <person name="Guo X."/>
            <person name="Zheng S."/>
            <person name="Wang B."/>
            <person name="Yu K."/>
            <person name="Liang Q."/>
            <person name="Yang W."/>
            <person name="Lou X."/>
            <person name="Chen J."/>
            <person name="Feng M."/>
            <person name="Jian J."/>
            <person name="Zhang X."/>
            <person name="Luo G."/>
            <person name="Jiang Y."/>
            <person name="Liu J."/>
            <person name="Wang Z."/>
            <person name="Sha Y."/>
            <person name="Zhang B."/>
            <person name="Wu H."/>
            <person name="Tang D."/>
            <person name="Shen Q."/>
            <person name="Xue P."/>
            <person name="Zou S."/>
            <person name="Wang X."/>
            <person name="Liu X."/>
            <person name="Wang F."/>
            <person name="Yang Y."/>
            <person name="An X."/>
            <person name="Dong Z."/>
            <person name="Zhang K."/>
            <person name="Zhang X."/>
            <person name="Luo M.C."/>
            <person name="Dvorak J."/>
            <person name="Tong Y."/>
            <person name="Wang J."/>
            <person name="Yang H."/>
            <person name="Li Z."/>
            <person name="Wang D."/>
            <person name="Zhang A."/>
            <person name="Wang J."/>
        </authorList>
    </citation>
    <scope>NUCLEOTIDE SEQUENCE</scope>
    <source>
        <strain evidence="10">cv. G1812</strain>
    </source>
</reference>
<protein>
    <recommendedName>
        <fullName evidence="8">PGG domain-containing protein</fullName>
    </recommendedName>
</protein>
<keyword evidence="4 7" id="KW-1133">Transmembrane helix</keyword>
<evidence type="ECO:0000256" key="3">
    <source>
        <dbReference type="ARBA" id="ARBA00022737"/>
    </source>
</evidence>
<feature type="transmembrane region" description="Helical" evidence="7">
    <location>
        <begin position="267"/>
        <end position="289"/>
    </location>
</feature>
<dbReference type="InterPro" id="IPR002110">
    <property type="entry name" value="Ankyrin_rpt"/>
</dbReference>
<evidence type="ECO:0000256" key="4">
    <source>
        <dbReference type="ARBA" id="ARBA00022989"/>
    </source>
</evidence>
<dbReference type="PANTHER" id="PTHR24186">
    <property type="entry name" value="PROTEIN PHOSPHATASE 1 REGULATORY SUBUNIT"/>
    <property type="match status" value="1"/>
</dbReference>
<evidence type="ECO:0000256" key="5">
    <source>
        <dbReference type="ARBA" id="ARBA00023043"/>
    </source>
</evidence>
<keyword evidence="2 7" id="KW-0812">Transmembrane</keyword>
<evidence type="ECO:0000256" key="7">
    <source>
        <dbReference type="SAM" id="Phobius"/>
    </source>
</evidence>
<keyword evidence="3" id="KW-0677">Repeat</keyword>
<reference evidence="9" key="3">
    <citation type="submission" date="2022-06" db="UniProtKB">
        <authorList>
            <consortium name="EnsemblPlants"/>
        </authorList>
    </citation>
    <scope>IDENTIFICATION</scope>
</reference>
<dbReference type="EnsemblPlants" id="TuG1812G0300005770.01.T01">
    <property type="protein sequence ID" value="TuG1812G0300005770.01.T01"/>
    <property type="gene ID" value="TuG1812G0300005770.01"/>
</dbReference>
<dbReference type="Pfam" id="PF13962">
    <property type="entry name" value="PGG"/>
    <property type="match status" value="1"/>
</dbReference>
<evidence type="ECO:0000313" key="9">
    <source>
        <dbReference type="EnsemblPlants" id="TuG1812G0300005770.01.T01"/>
    </source>
</evidence>
<comment type="subcellular location">
    <subcellularLocation>
        <location evidence="1">Membrane</location>
        <topology evidence="1">Multi-pass membrane protein</topology>
    </subcellularLocation>
</comment>
<dbReference type="SUPFAM" id="SSF48403">
    <property type="entry name" value="Ankyrin repeat"/>
    <property type="match status" value="1"/>
</dbReference>
<evidence type="ECO:0000256" key="1">
    <source>
        <dbReference type="ARBA" id="ARBA00004141"/>
    </source>
</evidence>
<dbReference type="AlphaFoldDB" id="A0A8R7U1J2"/>
<keyword evidence="5" id="KW-0040">ANK repeat</keyword>
<name>A0A8R7U1J2_TRIUA</name>
<keyword evidence="6 7" id="KW-0472">Membrane</keyword>
<dbReference type="Gene3D" id="1.25.40.20">
    <property type="entry name" value="Ankyrin repeat-containing domain"/>
    <property type="match status" value="2"/>
</dbReference>
<evidence type="ECO:0000313" key="10">
    <source>
        <dbReference type="Proteomes" id="UP000015106"/>
    </source>
</evidence>
<keyword evidence="10" id="KW-1185">Reference proteome</keyword>
<dbReference type="SMART" id="SM00248">
    <property type="entry name" value="ANK"/>
    <property type="match status" value="5"/>
</dbReference>
<sequence length="314" mass="35095">MFIAVMRDFPRVFKRLLEIPDSAHGGKNSRNALHAAARNGNSDIAKKIMGKRPWLATEADEAENTPTMLAVIYAKVGVLRVLLEHDSSLGYEISKKGNPLLCVAAFRGHVNVATELLHHCPDAPYRNTRGNMFTCLHEAVQQDHMEFVEFILEAETTQLRKVVNMQDIDGKTALHHAVQKCNPKMVAALLSRKDIDKTVIDKFSGSAVRELSNNMHHVKTVNWNEVIMRMSEADPHDATALHNLYVEAKQLAIYESRKNVKSLTKTYTTNTSLVAILITTITFAAAFTLPGGYSSARDSEGLPVMTRRLHLWHS</sequence>
<dbReference type="Gramene" id="TuG1812G0300005770.01.T01">
    <property type="protein sequence ID" value="TuG1812G0300005770.01.T01"/>
    <property type="gene ID" value="TuG1812G0300005770.01"/>
</dbReference>
<dbReference type="Proteomes" id="UP000015106">
    <property type="component" value="Chromosome 3"/>
</dbReference>
<dbReference type="PANTHER" id="PTHR24186:SF54">
    <property type="entry name" value="PGG DOMAIN-CONTAINING PROTEIN"/>
    <property type="match status" value="1"/>
</dbReference>
<dbReference type="InterPro" id="IPR036770">
    <property type="entry name" value="Ankyrin_rpt-contain_sf"/>
</dbReference>
<evidence type="ECO:0000259" key="8">
    <source>
        <dbReference type="Pfam" id="PF13962"/>
    </source>
</evidence>